<sequence length="118" mass="13652">MTTLYQRLGGKAVIRQIASDVVAIHYQHPYTHHRYSAKHIPTVERETTNFFTTITGGPHCFNNNTLAQTKQDLAMEEAEFTSILDDVLLALERNQVAQREQEEVLYMLYQLKHSFTLN</sequence>
<accession>A0A4P9K4T7</accession>
<dbReference type="Gene3D" id="1.10.490.10">
    <property type="entry name" value="Globins"/>
    <property type="match status" value="1"/>
</dbReference>
<evidence type="ECO:0000313" key="6">
    <source>
        <dbReference type="EMBL" id="QCU89962.1"/>
    </source>
</evidence>
<reference evidence="6 7" key="1">
    <citation type="submission" date="2019-05" db="EMBL/GenBank/DDBJ databases">
        <title>Thiomicrorhabdus sediminis sp. nov, a novel sulfur-oxidizing bacterium isolated from coastal sediment.</title>
        <authorList>
            <person name="Liu X."/>
        </authorList>
    </citation>
    <scope>NUCLEOTIDE SEQUENCE [LARGE SCALE GENOMIC DNA]</scope>
    <source>
        <strain evidence="6 7">G1</strain>
    </source>
</reference>
<feature type="binding site" description="distal binding residue" evidence="5">
    <location>
        <position position="113"/>
    </location>
    <ligand>
        <name>heme</name>
        <dbReference type="ChEBI" id="CHEBI:30413"/>
    </ligand>
    <ligandPart>
        <name>Fe</name>
        <dbReference type="ChEBI" id="CHEBI:18248"/>
    </ligandPart>
</feature>
<dbReference type="KEGG" id="thig:FE785_04600"/>
<proteinExistence type="predicted"/>
<dbReference type="InterPro" id="IPR012292">
    <property type="entry name" value="Globin/Proto"/>
</dbReference>
<evidence type="ECO:0000256" key="1">
    <source>
        <dbReference type="ARBA" id="ARBA00022448"/>
    </source>
</evidence>
<dbReference type="InterPro" id="IPR001486">
    <property type="entry name" value="Hemoglobin_trunc"/>
</dbReference>
<evidence type="ECO:0000256" key="5">
    <source>
        <dbReference type="PIRSR" id="PIRSR601486-1"/>
    </source>
</evidence>
<evidence type="ECO:0000256" key="2">
    <source>
        <dbReference type="ARBA" id="ARBA00022617"/>
    </source>
</evidence>
<dbReference type="SUPFAM" id="SSF46458">
    <property type="entry name" value="Globin-like"/>
    <property type="match status" value="1"/>
</dbReference>
<dbReference type="EMBL" id="CP040602">
    <property type="protein sequence ID" value="QCU89962.1"/>
    <property type="molecule type" value="Genomic_DNA"/>
</dbReference>
<dbReference type="Pfam" id="PF01152">
    <property type="entry name" value="Bac_globin"/>
    <property type="match status" value="1"/>
</dbReference>
<keyword evidence="3" id="KW-0479">Metal-binding</keyword>
<dbReference type="AlphaFoldDB" id="A0A4P9K4T7"/>
<gene>
    <name evidence="6" type="ORF">FE785_04600</name>
</gene>
<organism evidence="6 7">
    <name type="scientific">Thiomicrorhabdus sediminis</name>
    <dbReference type="NCBI Taxonomy" id="2580412"/>
    <lineage>
        <taxon>Bacteria</taxon>
        <taxon>Pseudomonadati</taxon>
        <taxon>Pseudomonadota</taxon>
        <taxon>Gammaproteobacteria</taxon>
        <taxon>Thiotrichales</taxon>
        <taxon>Piscirickettsiaceae</taxon>
        <taxon>Thiomicrorhabdus</taxon>
    </lineage>
</organism>
<evidence type="ECO:0000256" key="4">
    <source>
        <dbReference type="ARBA" id="ARBA00023004"/>
    </source>
</evidence>
<dbReference type="GO" id="GO:0020037">
    <property type="term" value="F:heme binding"/>
    <property type="evidence" value="ECO:0007669"/>
    <property type="project" value="InterPro"/>
</dbReference>
<dbReference type="OrthoDB" id="9795814at2"/>
<keyword evidence="7" id="KW-1185">Reference proteome</keyword>
<keyword evidence="4" id="KW-0408">Iron</keyword>
<evidence type="ECO:0000256" key="3">
    <source>
        <dbReference type="ARBA" id="ARBA00022723"/>
    </source>
</evidence>
<evidence type="ECO:0000313" key="7">
    <source>
        <dbReference type="Proteomes" id="UP000304864"/>
    </source>
</evidence>
<name>A0A4P9K4T7_9GAMM</name>
<protein>
    <submittedName>
        <fullName evidence="6">Group 1 truncated hemoglobin</fullName>
    </submittedName>
</protein>
<keyword evidence="1" id="KW-0813">Transport</keyword>
<dbReference type="Proteomes" id="UP000304864">
    <property type="component" value="Chromosome"/>
</dbReference>
<dbReference type="GO" id="GO:0046872">
    <property type="term" value="F:metal ion binding"/>
    <property type="evidence" value="ECO:0007669"/>
    <property type="project" value="UniProtKB-KW"/>
</dbReference>
<dbReference type="RefSeq" id="WP_138564639.1">
    <property type="nucleotide sequence ID" value="NZ_CP040602.1"/>
</dbReference>
<keyword evidence="2 5" id="KW-0349">Heme</keyword>
<dbReference type="InterPro" id="IPR009050">
    <property type="entry name" value="Globin-like_sf"/>
</dbReference>
<dbReference type="GO" id="GO:0019825">
    <property type="term" value="F:oxygen binding"/>
    <property type="evidence" value="ECO:0007669"/>
    <property type="project" value="InterPro"/>
</dbReference>